<feature type="region of interest" description="Disordered" evidence="1">
    <location>
        <begin position="68"/>
        <end position="118"/>
    </location>
</feature>
<evidence type="ECO:0000313" key="2">
    <source>
        <dbReference type="EMBL" id="GFA15131.1"/>
    </source>
</evidence>
<dbReference type="EMBL" id="BKCJ010376858">
    <property type="protein sequence ID" value="GFA15131.1"/>
    <property type="molecule type" value="Genomic_DNA"/>
</dbReference>
<gene>
    <name evidence="2" type="ORF">Tci_587103</name>
</gene>
<evidence type="ECO:0000256" key="1">
    <source>
        <dbReference type="SAM" id="MobiDB-lite"/>
    </source>
</evidence>
<sequence length="118" mass="13688">MLRIRLRKAGSDQDIFTLKDDHPWFVLEDDWSRVLTDDVLRSLSAPVYYRDLDTTTFKESIDSEGRLILEDPQPGVPGVGAYNPPGYAQPPFDQYYQQYPPLPPQYPPQDQQQQDDDE</sequence>
<feature type="compositionally biased region" description="Low complexity" evidence="1">
    <location>
        <begin position="89"/>
        <end position="99"/>
    </location>
</feature>
<proteinExistence type="predicted"/>
<comment type="caution">
    <text evidence="2">The sequence shown here is derived from an EMBL/GenBank/DDBJ whole genome shotgun (WGS) entry which is preliminary data.</text>
</comment>
<organism evidence="2">
    <name type="scientific">Tanacetum cinerariifolium</name>
    <name type="common">Dalmatian daisy</name>
    <name type="synonym">Chrysanthemum cinerariifolium</name>
    <dbReference type="NCBI Taxonomy" id="118510"/>
    <lineage>
        <taxon>Eukaryota</taxon>
        <taxon>Viridiplantae</taxon>
        <taxon>Streptophyta</taxon>
        <taxon>Embryophyta</taxon>
        <taxon>Tracheophyta</taxon>
        <taxon>Spermatophyta</taxon>
        <taxon>Magnoliopsida</taxon>
        <taxon>eudicotyledons</taxon>
        <taxon>Gunneridae</taxon>
        <taxon>Pentapetalae</taxon>
        <taxon>asterids</taxon>
        <taxon>campanulids</taxon>
        <taxon>Asterales</taxon>
        <taxon>Asteraceae</taxon>
        <taxon>Asteroideae</taxon>
        <taxon>Anthemideae</taxon>
        <taxon>Anthemidinae</taxon>
        <taxon>Tanacetum</taxon>
    </lineage>
</organism>
<accession>A0A699J695</accession>
<reference evidence="2" key="1">
    <citation type="journal article" date="2019" name="Sci. Rep.">
        <title>Draft genome of Tanacetum cinerariifolium, the natural source of mosquito coil.</title>
        <authorList>
            <person name="Yamashiro T."/>
            <person name="Shiraishi A."/>
            <person name="Satake H."/>
            <person name="Nakayama K."/>
        </authorList>
    </citation>
    <scope>NUCLEOTIDE SEQUENCE</scope>
</reference>
<protein>
    <submittedName>
        <fullName evidence="2">Uncharacterized protein</fullName>
    </submittedName>
</protein>
<dbReference type="AlphaFoldDB" id="A0A699J695"/>
<name>A0A699J695_TANCI</name>